<reference evidence="1" key="2">
    <citation type="submission" date="2019-01" db="EMBL/GenBank/DDBJ databases">
        <authorList>
            <consortium name="NCBI Pathogen Detection Project"/>
        </authorList>
    </citation>
    <scope>NUCLEOTIDE SEQUENCE</scope>
    <source>
        <strain evidence="1">Salmonella enterica subsp. enterica</strain>
    </source>
</reference>
<name>A0A3Z0UZ22_SALET</name>
<protein>
    <submittedName>
        <fullName evidence="1">Uncharacterized protein</fullName>
    </submittedName>
</protein>
<accession>A0A3Z0UZ22</accession>
<organism evidence="1">
    <name type="scientific">Salmonella enterica I</name>
    <dbReference type="NCBI Taxonomy" id="59201"/>
    <lineage>
        <taxon>Bacteria</taxon>
        <taxon>Pseudomonadati</taxon>
        <taxon>Pseudomonadota</taxon>
        <taxon>Gammaproteobacteria</taxon>
        <taxon>Enterobacterales</taxon>
        <taxon>Enterobacteriaceae</taxon>
        <taxon>Salmonella</taxon>
    </lineage>
</organism>
<comment type="caution">
    <text evidence="1">The sequence shown here is derived from an EMBL/GenBank/DDBJ whole genome shotgun (WGS) entry which is preliminary data.</text>
</comment>
<evidence type="ECO:0000313" key="1">
    <source>
        <dbReference type="EMBL" id="HAD2178806.1"/>
    </source>
</evidence>
<gene>
    <name evidence="1" type="ORF">G1G62_25140</name>
</gene>
<reference evidence="1" key="1">
    <citation type="journal article" date="2018" name="Genome Biol.">
        <title>SKESA: strategic k-mer extension for scrupulous assemblies.</title>
        <authorList>
            <person name="Souvorov A."/>
            <person name="Agarwala R."/>
            <person name="Lipman D.J."/>
        </authorList>
    </citation>
    <scope>NUCLEOTIDE SEQUENCE</scope>
    <source>
        <strain evidence="1">Salmonella enterica subsp. enterica</strain>
    </source>
</reference>
<sequence length="68" mass="8210">MFEDPEIRIHKLQPCTLCPRLEDLRFSWYFHYIHDRCLRSSACHQDPVTLSTDRLWHTVGLVRSRVNN</sequence>
<dbReference type="AlphaFoldDB" id="A0A3Z0UZ22"/>
<dbReference type="EMBL" id="DAAOAD010000023">
    <property type="protein sequence ID" value="HAD2178806.1"/>
    <property type="molecule type" value="Genomic_DNA"/>
</dbReference>
<proteinExistence type="predicted"/>